<dbReference type="STRING" id="197479.BFW38_06425"/>
<protein>
    <recommendedName>
        <fullName evidence="4">Protease (I) and scaffold (Z) protein</fullName>
    </recommendedName>
</protein>
<feature type="region of interest" description="Disordered" evidence="1">
    <location>
        <begin position="319"/>
        <end position="350"/>
    </location>
</feature>
<dbReference type="InterPro" id="IPR012106">
    <property type="entry name" value="Phage_Mu_Gp1"/>
</dbReference>
<evidence type="ECO:0008006" key="4">
    <source>
        <dbReference type="Google" id="ProtNLM"/>
    </source>
</evidence>
<feature type="region of interest" description="Disordered" evidence="1">
    <location>
        <begin position="69"/>
        <end position="93"/>
    </location>
</feature>
<dbReference type="AlphaFoldDB" id="A0A1E2VE20"/>
<feature type="compositionally biased region" description="Basic and acidic residues" evidence="1">
    <location>
        <begin position="69"/>
        <end position="81"/>
    </location>
</feature>
<dbReference type="Pfam" id="PF10123">
    <property type="entry name" value="Mu-like_Pro"/>
    <property type="match status" value="1"/>
</dbReference>
<reference evidence="2 3" key="1">
    <citation type="submission" date="2016-08" db="EMBL/GenBank/DDBJ databases">
        <authorList>
            <person name="Seilhamer J.J."/>
        </authorList>
    </citation>
    <scope>NUCLEOTIDE SEQUENCE [LARGE SCALE GENOMIC DNA]</scope>
    <source>
        <strain evidence="2 3">PH27A</strain>
    </source>
</reference>
<accession>A0A1E2VE20</accession>
<comment type="caution">
    <text evidence="2">The sequence shown here is derived from an EMBL/GenBank/DDBJ whole genome shotgun (WGS) entry which is preliminary data.</text>
</comment>
<evidence type="ECO:0000313" key="3">
    <source>
        <dbReference type="Proteomes" id="UP000094291"/>
    </source>
</evidence>
<sequence length="364" mass="39176">MTRQQDADPVAVLSFELSTAQDGWYHLLPAGRFSAKDGRPNDVPGGQWFLDATTAAELIARNASLANDRPVDYEHQTRNSEKNGQPAPAAGWFNSSELQWRDGSGLWIKPRWTKRAQAFIDDKEYRYLSAVFPYESATGKPLWLHSVALTNDPGLDGLHPLASLKAGDLPAPATRHPEKLMDPTLQAMLKALGFNVADDAKPEDMPKRDDVMAALKTVQDKAATADTLATQVATLKASDPSAKPDPAQYVPIAALTELQSQLAVLKAGADASELESLITDARKDGRLLPSMEGWAKDLGEKDMAALKAYLAKAAPLAALKSTQTQDKAPPAKTGEDGLTPEELEAAKLTGKTPKEYAALKAALD</sequence>
<name>A0A1E2VE20_9GAMM</name>
<dbReference type="EMBL" id="MDTQ01000001">
    <property type="protein sequence ID" value="ODC05249.1"/>
    <property type="molecule type" value="Genomic_DNA"/>
</dbReference>
<evidence type="ECO:0000313" key="2">
    <source>
        <dbReference type="EMBL" id="ODC05249.1"/>
    </source>
</evidence>
<proteinExistence type="predicted"/>
<gene>
    <name evidence="2" type="ORF">BFW38_06425</name>
</gene>
<keyword evidence="3" id="KW-1185">Reference proteome</keyword>
<evidence type="ECO:0000256" key="1">
    <source>
        <dbReference type="SAM" id="MobiDB-lite"/>
    </source>
</evidence>
<dbReference type="PIRSF" id="PIRSF016624">
    <property type="entry name" value="Mu_prophg_I"/>
    <property type="match status" value="1"/>
</dbReference>
<organism evidence="2 3">
    <name type="scientific">Terasakiispira papahanaumokuakeensis</name>
    <dbReference type="NCBI Taxonomy" id="197479"/>
    <lineage>
        <taxon>Bacteria</taxon>
        <taxon>Pseudomonadati</taxon>
        <taxon>Pseudomonadota</taxon>
        <taxon>Gammaproteobacteria</taxon>
        <taxon>Oceanospirillales</taxon>
        <taxon>Terasakiispira</taxon>
    </lineage>
</organism>
<dbReference type="Proteomes" id="UP000094291">
    <property type="component" value="Unassembled WGS sequence"/>
</dbReference>